<keyword evidence="2" id="KW-1185">Reference proteome</keyword>
<comment type="caution">
    <text evidence="1">The sequence shown here is derived from an EMBL/GenBank/DDBJ whole genome shotgun (WGS) entry which is preliminary data.</text>
</comment>
<protein>
    <submittedName>
        <fullName evidence="1">Uncharacterized protein</fullName>
    </submittedName>
</protein>
<dbReference type="AlphaFoldDB" id="A0A9P7TPT5"/>
<evidence type="ECO:0000313" key="1">
    <source>
        <dbReference type="EMBL" id="KAG6114213.1"/>
    </source>
</evidence>
<sequence length="173" mass="18794">MSSNPPVPTPARRPEFSAARGHLRSFADVMGEELDVISSLPALQDGVEWDELRQRNQVHGHENLLTAVQGAVTVTRGDFTTLQDEVTRIRGDVTTLQGQFTTFQGQSTAFQNVVAGLGNDTTRIQDNVTVLTENVRLLGEGLGAQIRAVSESTDHLTNLMNNQAGVNTRLEAL</sequence>
<evidence type="ECO:0000313" key="2">
    <source>
        <dbReference type="Proteomes" id="UP000732380"/>
    </source>
</evidence>
<organism evidence="1 2">
    <name type="scientific">Claviceps humidiphila</name>
    <dbReference type="NCBI Taxonomy" id="1294629"/>
    <lineage>
        <taxon>Eukaryota</taxon>
        <taxon>Fungi</taxon>
        <taxon>Dikarya</taxon>
        <taxon>Ascomycota</taxon>
        <taxon>Pezizomycotina</taxon>
        <taxon>Sordariomycetes</taxon>
        <taxon>Hypocreomycetidae</taxon>
        <taxon>Hypocreales</taxon>
        <taxon>Clavicipitaceae</taxon>
        <taxon>Claviceps</taxon>
    </lineage>
</organism>
<accession>A0A9P7TPT5</accession>
<gene>
    <name evidence="1" type="ORF">E4U13_003428</name>
</gene>
<dbReference type="EMBL" id="SRQM01000268">
    <property type="protein sequence ID" value="KAG6114213.1"/>
    <property type="molecule type" value="Genomic_DNA"/>
</dbReference>
<proteinExistence type="predicted"/>
<dbReference type="Proteomes" id="UP000732380">
    <property type="component" value="Unassembled WGS sequence"/>
</dbReference>
<dbReference type="Gene3D" id="1.20.5.340">
    <property type="match status" value="1"/>
</dbReference>
<reference evidence="1 2" key="1">
    <citation type="journal article" date="2020" name="bioRxiv">
        <title>Whole genome comparisons of ergot fungi reveals the divergence and evolution of species within the genus Claviceps are the result of varying mechanisms driving genome evolution and host range expansion.</title>
        <authorList>
            <person name="Wyka S.A."/>
            <person name="Mondo S.J."/>
            <person name="Liu M."/>
            <person name="Dettman J."/>
            <person name="Nalam V."/>
            <person name="Broders K.D."/>
        </authorList>
    </citation>
    <scope>NUCLEOTIDE SEQUENCE [LARGE SCALE GENOMIC DNA]</scope>
    <source>
        <strain evidence="1 2">LM576</strain>
    </source>
</reference>
<name>A0A9P7TPT5_9HYPO</name>